<dbReference type="EMBL" id="OZ020109">
    <property type="protein sequence ID" value="CAK9262416.1"/>
    <property type="molecule type" value="Genomic_DNA"/>
</dbReference>
<evidence type="ECO:0008006" key="4">
    <source>
        <dbReference type="Google" id="ProtNLM"/>
    </source>
</evidence>
<feature type="compositionally biased region" description="Polar residues" evidence="1">
    <location>
        <begin position="26"/>
        <end position="35"/>
    </location>
</feature>
<proteinExistence type="predicted"/>
<sequence length="296" mass="33965">MLQSCTGIENLTVTDHSPLPPLSGDFTESLSGDSSATEYLPNMKELEEISPNSSPCRNFEKRITVTQVRPKPATVGRVAHTSAVTTSVTKSTGYQTTTAPTTATPDPLSKKELEAIRKRENRRLHEQYHKEVKESLAENRDIRVHIPTDAAGNIIGLKAKWQNVVKDIAYRILDLRIRHWDRHPQEQKDELYRQVEAHFICNPPLQDGYTEKYLRDHLTSARRKWKKHWLMHGDSNRHPNCPPKVWPKMIQYWKSPDGIAESAQMKENRSKVRNMSTCGRWALGQWIHLKVPSGFS</sequence>
<evidence type="ECO:0000256" key="1">
    <source>
        <dbReference type="SAM" id="MobiDB-lite"/>
    </source>
</evidence>
<gene>
    <name evidence="2" type="ORF">CSSPJE1EN1_LOCUS7894</name>
</gene>
<reference evidence="2" key="1">
    <citation type="submission" date="2024-02" db="EMBL/GenBank/DDBJ databases">
        <authorList>
            <consortium name="ELIXIR-Norway"/>
            <consortium name="Elixir Norway"/>
        </authorList>
    </citation>
    <scope>NUCLEOTIDE SEQUENCE</scope>
</reference>
<feature type="region of interest" description="Disordered" evidence="1">
    <location>
        <begin position="1"/>
        <end position="35"/>
    </location>
</feature>
<dbReference type="Proteomes" id="UP001497444">
    <property type="component" value="Chromosome 14"/>
</dbReference>
<feature type="compositionally biased region" description="Polar residues" evidence="1">
    <location>
        <begin position="1"/>
        <end position="15"/>
    </location>
</feature>
<protein>
    <recommendedName>
        <fullName evidence="4">Transposase</fullName>
    </recommendedName>
</protein>
<organism evidence="2 3">
    <name type="scientific">Sphagnum jensenii</name>
    <dbReference type="NCBI Taxonomy" id="128206"/>
    <lineage>
        <taxon>Eukaryota</taxon>
        <taxon>Viridiplantae</taxon>
        <taxon>Streptophyta</taxon>
        <taxon>Embryophyta</taxon>
        <taxon>Bryophyta</taxon>
        <taxon>Sphagnophytina</taxon>
        <taxon>Sphagnopsida</taxon>
        <taxon>Sphagnales</taxon>
        <taxon>Sphagnaceae</taxon>
        <taxon>Sphagnum</taxon>
    </lineage>
</organism>
<evidence type="ECO:0000313" key="3">
    <source>
        <dbReference type="Proteomes" id="UP001497444"/>
    </source>
</evidence>
<keyword evidence="3" id="KW-1185">Reference proteome</keyword>
<name>A0ABP0W6L3_9BRYO</name>
<evidence type="ECO:0000313" key="2">
    <source>
        <dbReference type="EMBL" id="CAK9262416.1"/>
    </source>
</evidence>
<accession>A0ABP0W6L3</accession>